<accession>B7QKT5</accession>
<evidence type="ECO:0000256" key="2">
    <source>
        <dbReference type="ARBA" id="ARBA00023125"/>
    </source>
</evidence>
<reference evidence="4 6" key="1">
    <citation type="submission" date="2008-03" db="EMBL/GenBank/DDBJ databases">
        <title>Annotation of Ixodes scapularis.</title>
        <authorList>
            <consortium name="Ixodes scapularis Genome Project Consortium"/>
            <person name="Caler E."/>
            <person name="Hannick L.I."/>
            <person name="Bidwell S."/>
            <person name="Joardar V."/>
            <person name="Thiagarajan M."/>
            <person name="Amedeo P."/>
            <person name="Galinsky K.J."/>
            <person name="Schobel S."/>
            <person name="Inman J."/>
            <person name="Hostetler J."/>
            <person name="Miller J."/>
            <person name="Hammond M."/>
            <person name="Megy K."/>
            <person name="Lawson D."/>
            <person name="Kodira C."/>
            <person name="Sutton G."/>
            <person name="Meyer J."/>
            <person name="Hill C.A."/>
            <person name="Birren B."/>
            <person name="Nene V."/>
            <person name="Collins F."/>
            <person name="Alarcon-Chaidez F."/>
            <person name="Wikel S."/>
            <person name="Strausberg R."/>
        </authorList>
    </citation>
    <scope>NUCLEOTIDE SEQUENCE [LARGE SCALE GENOMIC DNA]</scope>
    <source>
        <strain evidence="6">Wikel</strain>
        <strain evidence="4">Wikel colony</strain>
    </source>
</reference>
<organism>
    <name type="scientific">Ixodes scapularis</name>
    <name type="common">Black-legged tick</name>
    <name type="synonym">Deer tick</name>
    <dbReference type="NCBI Taxonomy" id="6945"/>
    <lineage>
        <taxon>Eukaryota</taxon>
        <taxon>Metazoa</taxon>
        <taxon>Ecdysozoa</taxon>
        <taxon>Arthropoda</taxon>
        <taxon>Chelicerata</taxon>
        <taxon>Arachnida</taxon>
        <taxon>Acari</taxon>
        <taxon>Parasitiformes</taxon>
        <taxon>Ixodida</taxon>
        <taxon>Ixodoidea</taxon>
        <taxon>Ixodidae</taxon>
        <taxon>Ixodinae</taxon>
        <taxon>Ixodes</taxon>
    </lineage>
</organism>
<proteinExistence type="predicted"/>
<gene>
    <name evidence="4" type="ORF">IscW_ISCW023449</name>
</gene>
<dbReference type="VEuPathDB" id="VectorBase:ISCI023449"/>
<evidence type="ECO:0000313" key="5">
    <source>
        <dbReference type="EnsemblMetazoa" id="ISCW023449-PA"/>
    </source>
</evidence>
<evidence type="ECO:0000313" key="6">
    <source>
        <dbReference type="Proteomes" id="UP000001555"/>
    </source>
</evidence>
<dbReference type="OrthoDB" id="6507055at2759"/>
<dbReference type="AlphaFoldDB" id="B7QKT5"/>
<reference evidence="5" key="2">
    <citation type="submission" date="2020-05" db="UniProtKB">
        <authorList>
            <consortium name="EnsemblMetazoa"/>
        </authorList>
    </citation>
    <scope>IDENTIFICATION</scope>
    <source>
        <strain evidence="5">wikel</strain>
    </source>
</reference>
<dbReference type="HOGENOM" id="CLU_018294_2_1_1"/>
<dbReference type="GO" id="GO:0005634">
    <property type="term" value="C:nucleus"/>
    <property type="evidence" value="ECO:0000318"/>
    <property type="project" value="GO_Central"/>
</dbReference>
<dbReference type="EMBL" id="ABJB010959726">
    <property type="status" value="NOT_ANNOTATED_CDS"/>
    <property type="molecule type" value="Genomic_DNA"/>
</dbReference>
<name>B7QKT5_IXOSC</name>
<evidence type="ECO:0000256" key="1">
    <source>
        <dbReference type="ARBA" id="ARBA00004123"/>
    </source>
</evidence>
<dbReference type="STRING" id="6945.B7QKT5"/>
<dbReference type="InterPro" id="IPR004875">
    <property type="entry name" value="DDE_SF_endonuclease_dom"/>
</dbReference>
<keyword evidence="2" id="KW-0238">DNA-binding</keyword>
<keyword evidence="6" id="KW-1185">Reference proteome</keyword>
<dbReference type="Proteomes" id="UP000001555">
    <property type="component" value="Unassembled WGS sequence"/>
</dbReference>
<dbReference type="Pfam" id="PF03221">
    <property type="entry name" value="HTH_Tnp_Tc5"/>
    <property type="match status" value="1"/>
</dbReference>
<dbReference type="PROSITE" id="PS51253">
    <property type="entry name" value="HTH_CENPB"/>
    <property type="match status" value="1"/>
</dbReference>
<feature type="domain" description="HTH CENPB-type" evidence="3">
    <location>
        <begin position="9"/>
        <end position="80"/>
    </location>
</feature>
<dbReference type="VEuPathDB" id="VectorBase:ISCW023449"/>
<dbReference type="InterPro" id="IPR009057">
    <property type="entry name" value="Homeodomain-like_sf"/>
</dbReference>
<dbReference type="InterPro" id="IPR050863">
    <property type="entry name" value="CenT-Element_Derived"/>
</dbReference>
<dbReference type="EMBL" id="DS961919">
    <property type="protein sequence ID" value="EEC19457.1"/>
    <property type="molecule type" value="Genomic_DNA"/>
</dbReference>
<dbReference type="SMART" id="SM00674">
    <property type="entry name" value="CENPB"/>
    <property type="match status" value="1"/>
</dbReference>
<dbReference type="Pfam" id="PF03184">
    <property type="entry name" value="DDE_1"/>
    <property type="match status" value="1"/>
</dbReference>
<evidence type="ECO:0000259" key="3">
    <source>
        <dbReference type="PROSITE" id="PS51253"/>
    </source>
</evidence>
<dbReference type="SUPFAM" id="SSF46689">
    <property type="entry name" value="Homeodomain-like"/>
    <property type="match status" value="1"/>
</dbReference>
<dbReference type="Gene3D" id="1.10.10.60">
    <property type="entry name" value="Homeodomain-like"/>
    <property type="match status" value="1"/>
</dbReference>
<dbReference type="GO" id="GO:0003677">
    <property type="term" value="F:DNA binding"/>
    <property type="evidence" value="ECO:0000318"/>
    <property type="project" value="GO_Central"/>
</dbReference>
<dbReference type="EnsemblMetazoa" id="ISCW023449-RA">
    <property type="protein sequence ID" value="ISCW023449-PA"/>
    <property type="gene ID" value="ISCW023449"/>
</dbReference>
<sequence length="305" mass="34180">MSVAASNVKRCRVRGSTFPDVEEALVLWLKKARTKNLPVSGPLLLEKARFFATQLHHDDFVCSNGWLSRFRARYNIATRVISGKGAAADTDGAEEWQNGQLQQILTDYAPEDIFNLDESALFFRLLPNRTLVSKGQACTGGKHAKDRISVAFIVNMTGSEKPPLLVIGKSEKPRCFKGGRLPSGVLYRSNTKAWMTAKIFEEYVRLLDRRFAAKKRNVIVVLDNASAHVQVENLSAIKLVFLAPITTALAQPLDQGIIRAVKQTYRKNLLRRMLLSMENNKSYAVELLSGIRLLAYSWQQVEPST</sequence>
<dbReference type="PaxDb" id="6945-B7QKT5"/>
<dbReference type="VEuPathDB" id="VectorBase:ISCP_008143"/>
<dbReference type="InterPro" id="IPR006600">
    <property type="entry name" value="HTH_CenpB_DNA-bd_dom"/>
</dbReference>
<protein>
    <submittedName>
        <fullName evidence="4 5">Transposase, putative</fullName>
    </submittedName>
</protein>
<dbReference type="PANTHER" id="PTHR19303">
    <property type="entry name" value="TRANSPOSON"/>
    <property type="match status" value="1"/>
</dbReference>
<evidence type="ECO:0000313" key="4">
    <source>
        <dbReference type="EMBL" id="EEC19457.1"/>
    </source>
</evidence>
<dbReference type="PANTHER" id="PTHR19303:SF73">
    <property type="entry name" value="PROTEIN PDC2"/>
    <property type="match status" value="1"/>
</dbReference>
<comment type="subcellular location">
    <subcellularLocation>
        <location evidence="1">Nucleus</location>
    </subcellularLocation>
</comment>
<dbReference type="InParanoid" id="B7QKT5"/>